<dbReference type="FunFam" id="1.10.10.10:FF:000018">
    <property type="entry name" value="DNA-binding response regulator ResD"/>
    <property type="match status" value="1"/>
</dbReference>
<keyword evidence="5" id="KW-0902">Two-component regulatory system</keyword>
<dbReference type="Gene3D" id="3.40.50.2300">
    <property type="match status" value="1"/>
</dbReference>
<dbReference type="GO" id="GO:0005829">
    <property type="term" value="C:cytosol"/>
    <property type="evidence" value="ECO:0007669"/>
    <property type="project" value="TreeGrafter"/>
</dbReference>
<dbReference type="CDD" id="cd17574">
    <property type="entry name" value="REC_OmpR"/>
    <property type="match status" value="1"/>
</dbReference>
<evidence type="ECO:0000259" key="16">
    <source>
        <dbReference type="PROSITE" id="PS50110"/>
    </source>
</evidence>
<dbReference type="InterPro" id="IPR036388">
    <property type="entry name" value="WH-like_DNA-bd_sf"/>
</dbReference>
<dbReference type="SUPFAM" id="SSF52172">
    <property type="entry name" value="CheY-like"/>
    <property type="match status" value="1"/>
</dbReference>
<evidence type="ECO:0000256" key="11">
    <source>
        <dbReference type="ARBA" id="ARBA00024867"/>
    </source>
</evidence>
<dbReference type="PROSITE" id="PS50110">
    <property type="entry name" value="RESPONSE_REGULATORY"/>
    <property type="match status" value="1"/>
</dbReference>
<dbReference type="STRING" id="1121321.SAMN04488530_10518"/>
<evidence type="ECO:0000313" key="18">
    <source>
        <dbReference type="EMBL" id="SHG66270.1"/>
    </source>
</evidence>
<proteinExistence type="predicted"/>
<evidence type="ECO:0000256" key="12">
    <source>
        <dbReference type="ARBA" id="ARBA00037471"/>
    </source>
</evidence>
<accession>A0A1M5LMY7</accession>
<dbReference type="FunFam" id="3.40.50.2300:FF:000001">
    <property type="entry name" value="DNA-binding response regulator PhoB"/>
    <property type="match status" value="1"/>
</dbReference>
<comment type="function">
    <text evidence="12">Member of the two-component regulatory system HssS/HssR involved in intracellular heme homeostasis and tempering of staphylococcal virulence. Phosphorylated HssR binds to a direct repeat sequence within hrtAB promoter and activates the expression of hrtAB, an efflux pump, in response to extracellular heme, hemin, hemoglobin or blood.</text>
</comment>
<evidence type="ECO:0000256" key="2">
    <source>
        <dbReference type="ARBA" id="ARBA00018672"/>
    </source>
</evidence>
<dbReference type="InterPro" id="IPR001867">
    <property type="entry name" value="OmpR/PhoB-type_DNA-bd"/>
</dbReference>
<reference evidence="19" key="1">
    <citation type="submission" date="2016-11" db="EMBL/GenBank/DDBJ databases">
        <authorList>
            <person name="Varghese N."/>
            <person name="Submissions S."/>
        </authorList>
    </citation>
    <scope>NUCLEOTIDE SEQUENCE [LARGE SCALE GENOMIC DNA]</scope>
    <source>
        <strain evidence="19">DSM 2635</strain>
    </source>
</reference>
<dbReference type="PANTHER" id="PTHR48111">
    <property type="entry name" value="REGULATOR OF RPOS"/>
    <property type="match status" value="1"/>
</dbReference>
<evidence type="ECO:0000259" key="17">
    <source>
        <dbReference type="PROSITE" id="PS51755"/>
    </source>
</evidence>
<keyword evidence="7" id="KW-0843">Virulence</keyword>
<evidence type="ECO:0000256" key="8">
    <source>
        <dbReference type="ARBA" id="ARBA00023125"/>
    </source>
</evidence>
<dbReference type="OrthoDB" id="9790442at2"/>
<feature type="domain" description="OmpR/PhoB-type" evidence="17">
    <location>
        <begin position="124"/>
        <end position="222"/>
    </location>
</feature>
<dbReference type="Gene3D" id="1.10.10.10">
    <property type="entry name" value="Winged helix-like DNA-binding domain superfamily/Winged helix DNA-binding domain"/>
    <property type="match status" value="1"/>
</dbReference>
<keyword evidence="3" id="KW-0963">Cytoplasm</keyword>
<dbReference type="Pfam" id="PF00486">
    <property type="entry name" value="Trans_reg_C"/>
    <property type="match status" value="1"/>
</dbReference>
<dbReference type="SMART" id="SM00448">
    <property type="entry name" value="REC"/>
    <property type="match status" value="1"/>
</dbReference>
<dbReference type="GO" id="GO:0032993">
    <property type="term" value="C:protein-DNA complex"/>
    <property type="evidence" value="ECO:0007669"/>
    <property type="project" value="TreeGrafter"/>
</dbReference>
<comment type="subcellular location">
    <subcellularLocation>
        <location evidence="1">Cytoplasm</location>
    </subcellularLocation>
</comment>
<evidence type="ECO:0000256" key="1">
    <source>
        <dbReference type="ARBA" id="ARBA00004496"/>
    </source>
</evidence>
<organism evidence="18 19">
    <name type="scientific">Asaccharospora irregularis DSM 2635</name>
    <dbReference type="NCBI Taxonomy" id="1121321"/>
    <lineage>
        <taxon>Bacteria</taxon>
        <taxon>Bacillati</taxon>
        <taxon>Bacillota</taxon>
        <taxon>Clostridia</taxon>
        <taxon>Peptostreptococcales</taxon>
        <taxon>Peptostreptococcaceae</taxon>
        <taxon>Asaccharospora</taxon>
    </lineage>
</organism>
<dbReference type="GO" id="GO:0006355">
    <property type="term" value="P:regulation of DNA-templated transcription"/>
    <property type="evidence" value="ECO:0007669"/>
    <property type="project" value="InterPro"/>
</dbReference>
<evidence type="ECO:0000313" key="19">
    <source>
        <dbReference type="Proteomes" id="UP000243255"/>
    </source>
</evidence>
<evidence type="ECO:0000256" key="3">
    <source>
        <dbReference type="ARBA" id="ARBA00022490"/>
    </source>
</evidence>
<dbReference type="CDD" id="cd00383">
    <property type="entry name" value="trans_reg_C"/>
    <property type="match status" value="1"/>
</dbReference>
<feature type="modified residue" description="4-aspartylphosphate" evidence="14">
    <location>
        <position position="52"/>
    </location>
</feature>
<dbReference type="Proteomes" id="UP000243255">
    <property type="component" value="Unassembled WGS sequence"/>
</dbReference>
<evidence type="ECO:0000256" key="13">
    <source>
        <dbReference type="ARBA" id="ARBA00039976"/>
    </source>
</evidence>
<dbReference type="InterPro" id="IPR001789">
    <property type="entry name" value="Sig_transdc_resp-reg_receiver"/>
</dbReference>
<protein>
    <recommendedName>
        <fullName evidence="13">Heme response regulator HssR</fullName>
    </recommendedName>
    <alternativeName>
        <fullName evidence="2">Stage 0 sporulation protein A homolog</fullName>
    </alternativeName>
</protein>
<keyword evidence="19" id="KW-1185">Reference proteome</keyword>
<evidence type="ECO:0000256" key="9">
    <source>
        <dbReference type="ARBA" id="ARBA00023159"/>
    </source>
</evidence>
<evidence type="ECO:0000256" key="7">
    <source>
        <dbReference type="ARBA" id="ARBA00023026"/>
    </source>
</evidence>
<feature type="domain" description="Response regulatory" evidence="16">
    <location>
        <begin position="3"/>
        <end position="116"/>
    </location>
</feature>
<sequence>MVTILVADDDKNIRELISVVLKNENFNIKKASNGQQAIDIIENEKIDLAIVDIMMPIKDGYTLTKEIRECCDIPILMVTAKRESYDKLKGFELGIDDYMVKPFDVLELLARVKAMLRRCKMFSSDILNIGDLELNHSEYSLKIKGENVNLASKEFQVLFKMSNFPGKIFTRNELIENIWGIDYMGDNRTVDVHIKRLREKLQKSRSNISINTVRGLGYKLEVGK</sequence>
<dbReference type="GO" id="GO:0000976">
    <property type="term" value="F:transcription cis-regulatory region binding"/>
    <property type="evidence" value="ECO:0007669"/>
    <property type="project" value="TreeGrafter"/>
</dbReference>
<keyword evidence="4 14" id="KW-0597">Phosphoprotein</keyword>
<dbReference type="AlphaFoldDB" id="A0A1M5LMY7"/>
<evidence type="ECO:0000256" key="6">
    <source>
        <dbReference type="ARBA" id="ARBA00023015"/>
    </source>
</evidence>
<dbReference type="InterPro" id="IPR011006">
    <property type="entry name" value="CheY-like_superfamily"/>
</dbReference>
<keyword evidence="6" id="KW-0805">Transcription regulation</keyword>
<dbReference type="PANTHER" id="PTHR48111:SF49">
    <property type="entry name" value="HEME RESPONSE REGULATOR HSSR"/>
    <property type="match status" value="1"/>
</dbReference>
<dbReference type="RefSeq" id="WP_073124316.1">
    <property type="nucleotide sequence ID" value="NZ_BAABCH010000026.1"/>
</dbReference>
<evidence type="ECO:0000256" key="10">
    <source>
        <dbReference type="ARBA" id="ARBA00023163"/>
    </source>
</evidence>
<evidence type="ECO:0000256" key="14">
    <source>
        <dbReference type="PROSITE-ProRule" id="PRU00169"/>
    </source>
</evidence>
<dbReference type="GO" id="GO:0000156">
    <property type="term" value="F:phosphorelay response regulator activity"/>
    <property type="evidence" value="ECO:0007669"/>
    <property type="project" value="TreeGrafter"/>
</dbReference>
<dbReference type="Gene3D" id="6.10.250.690">
    <property type="match status" value="1"/>
</dbReference>
<evidence type="ECO:0000256" key="5">
    <source>
        <dbReference type="ARBA" id="ARBA00023012"/>
    </source>
</evidence>
<dbReference type="InterPro" id="IPR039420">
    <property type="entry name" value="WalR-like"/>
</dbReference>
<keyword evidence="9" id="KW-0010">Activator</keyword>
<gene>
    <name evidence="18" type="ORF">SAMN04488530_10518</name>
</gene>
<comment type="function">
    <text evidence="11">May play the central regulatory role in sporulation. It may be an element of the effector pathway responsible for the activation of sporulation genes in response to nutritional stress. Spo0A may act in concert with spo0H (a sigma factor) to control the expression of some genes that are critical to the sporulation process.</text>
</comment>
<evidence type="ECO:0000256" key="15">
    <source>
        <dbReference type="PROSITE-ProRule" id="PRU01091"/>
    </source>
</evidence>
<keyword evidence="8 15" id="KW-0238">DNA-binding</keyword>
<dbReference type="EMBL" id="FQWX01000005">
    <property type="protein sequence ID" value="SHG66270.1"/>
    <property type="molecule type" value="Genomic_DNA"/>
</dbReference>
<dbReference type="PROSITE" id="PS51755">
    <property type="entry name" value="OMPR_PHOB"/>
    <property type="match status" value="1"/>
</dbReference>
<evidence type="ECO:0000256" key="4">
    <source>
        <dbReference type="ARBA" id="ARBA00022553"/>
    </source>
</evidence>
<dbReference type="Pfam" id="PF00072">
    <property type="entry name" value="Response_reg"/>
    <property type="match status" value="1"/>
</dbReference>
<keyword evidence="10" id="KW-0804">Transcription</keyword>
<feature type="DNA-binding region" description="OmpR/PhoB-type" evidence="15">
    <location>
        <begin position="124"/>
        <end position="222"/>
    </location>
</feature>
<name>A0A1M5LMY7_9FIRM</name>
<dbReference type="SMART" id="SM00862">
    <property type="entry name" value="Trans_reg_C"/>
    <property type="match status" value="1"/>
</dbReference>